<evidence type="ECO:0000256" key="4">
    <source>
        <dbReference type="ARBA" id="ARBA00022723"/>
    </source>
</evidence>
<dbReference type="Proteomes" id="UP000831327">
    <property type="component" value="Chromosome"/>
</dbReference>
<evidence type="ECO:0000256" key="7">
    <source>
        <dbReference type="RuleBase" id="RU004466"/>
    </source>
</evidence>
<accession>A0ABN6P1R7</accession>
<reference evidence="8 9" key="1">
    <citation type="journal article" date="2016" name="Microbes Environ.">
        <title>Phylogenetically diverse aerobic anoxygenic phototrophic bacteria isolated from epilithic biofilms in Tama river, Japan.</title>
        <authorList>
            <person name="Hirose S."/>
            <person name="Matsuura K."/>
            <person name="Haruta S."/>
        </authorList>
    </citation>
    <scope>NUCLEOTIDE SEQUENCE [LARGE SCALE GENOMIC DNA]</scope>
    <source>
        <strain evidence="8 9">S08</strain>
    </source>
</reference>
<dbReference type="Gene3D" id="1.10.600.10">
    <property type="entry name" value="Farnesyl Diphosphate Synthase"/>
    <property type="match status" value="1"/>
</dbReference>
<dbReference type="InterPro" id="IPR000092">
    <property type="entry name" value="Polyprenyl_synt"/>
</dbReference>
<proteinExistence type="inferred from homology"/>
<dbReference type="SFLD" id="SFLDS00005">
    <property type="entry name" value="Isoprenoid_Synthase_Type_I"/>
    <property type="match status" value="1"/>
</dbReference>
<gene>
    <name evidence="8" type="ORF">Rmf_22200</name>
</gene>
<keyword evidence="9" id="KW-1185">Reference proteome</keyword>
<evidence type="ECO:0000313" key="8">
    <source>
        <dbReference type="EMBL" id="BDG72291.1"/>
    </source>
</evidence>
<keyword evidence="5" id="KW-0460">Magnesium</keyword>
<dbReference type="PROSITE" id="PS00444">
    <property type="entry name" value="POLYPRENYL_SYNTHASE_2"/>
    <property type="match status" value="1"/>
</dbReference>
<sequence length="289" mass="29879">MMDPATRIESTLADAVLLAEATGAPPRLAAAMRHAVFPKGARIRPRLTIAVAMACGDDRPRLSSAAAASIELLHCASLVHDDMPCFDDADTRRGKPSVHRAFGEPLAVLAGDALIILAFQTLARAAPCAPERLGHVIGAVGDGVGVPFGIVAGQAWECEPEVNLSDYQRQKTGALFAAAAVAGAAAAGSTDAEAWRLLGDRLGEAYQVADDLRDAVEDEATIGKPVGRDKALGRPSAVAEFGLKGAIARLATLADGAVASIPDCQGQTLLRGLILAETRRLLPAKLATV</sequence>
<evidence type="ECO:0000256" key="6">
    <source>
        <dbReference type="ARBA" id="ARBA00023229"/>
    </source>
</evidence>
<name>A0ABN6P1R7_9PROT</name>
<keyword evidence="6" id="KW-0414">Isoprene biosynthesis</keyword>
<dbReference type="Pfam" id="PF00348">
    <property type="entry name" value="polyprenyl_synt"/>
    <property type="match status" value="1"/>
</dbReference>
<dbReference type="PANTHER" id="PTHR43281">
    <property type="entry name" value="FARNESYL DIPHOSPHATE SYNTHASE"/>
    <property type="match status" value="1"/>
</dbReference>
<protein>
    <submittedName>
        <fullName evidence="8">Geranylgeranyl pyrophosphate synthase</fullName>
    </submittedName>
</protein>
<evidence type="ECO:0000313" key="9">
    <source>
        <dbReference type="Proteomes" id="UP000831327"/>
    </source>
</evidence>
<evidence type="ECO:0000256" key="1">
    <source>
        <dbReference type="ARBA" id="ARBA00001946"/>
    </source>
</evidence>
<dbReference type="InterPro" id="IPR008949">
    <property type="entry name" value="Isoprenoid_synthase_dom_sf"/>
</dbReference>
<dbReference type="PANTHER" id="PTHR43281:SF1">
    <property type="entry name" value="FARNESYL DIPHOSPHATE SYNTHASE"/>
    <property type="match status" value="1"/>
</dbReference>
<dbReference type="CDD" id="cd00685">
    <property type="entry name" value="Trans_IPPS_HT"/>
    <property type="match status" value="1"/>
</dbReference>
<evidence type="ECO:0000256" key="3">
    <source>
        <dbReference type="ARBA" id="ARBA00022679"/>
    </source>
</evidence>
<dbReference type="SUPFAM" id="SSF48576">
    <property type="entry name" value="Terpenoid synthases"/>
    <property type="match status" value="1"/>
</dbReference>
<dbReference type="EMBL" id="AP025637">
    <property type="protein sequence ID" value="BDG72291.1"/>
    <property type="molecule type" value="Genomic_DNA"/>
</dbReference>
<keyword evidence="4" id="KW-0479">Metal-binding</keyword>
<dbReference type="RefSeq" id="WP_423816024.1">
    <property type="nucleotide sequence ID" value="NZ_AP025637.1"/>
</dbReference>
<organism evidence="8 9">
    <name type="scientific">Roseomonas fluvialis</name>
    <dbReference type="NCBI Taxonomy" id="1750527"/>
    <lineage>
        <taxon>Bacteria</taxon>
        <taxon>Pseudomonadati</taxon>
        <taxon>Pseudomonadota</taxon>
        <taxon>Alphaproteobacteria</taxon>
        <taxon>Acetobacterales</taxon>
        <taxon>Roseomonadaceae</taxon>
        <taxon>Roseomonas</taxon>
    </lineage>
</organism>
<dbReference type="PROSITE" id="PS00723">
    <property type="entry name" value="POLYPRENYL_SYNTHASE_1"/>
    <property type="match status" value="1"/>
</dbReference>
<comment type="cofactor">
    <cofactor evidence="1">
        <name>Mg(2+)</name>
        <dbReference type="ChEBI" id="CHEBI:18420"/>
    </cofactor>
</comment>
<comment type="similarity">
    <text evidence="2 7">Belongs to the FPP/GGPP synthase family.</text>
</comment>
<evidence type="ECO:0000256" key="2">
    <source>
        <dbReference type="ARBA" id="ARBA00006706"/>
    </source>
</evidence>
<keyword evidence="3 7" id="KW-0808">Transferase</keyword>
<evidence type="ECO:0000256" key="5">
    <source>
        <dbReference type="ARBA" id="ARBA00022842"/>
    </source>
</evidence>
<dbReference type="InterPro" id="IPR033749">
    <property type="entry name" value="Polyprenyl_synt_CS"/>
</dbReference>